<reference evidence="1 2" key="1">
    <citation type="journal article" date="2008" name="Virus Genes">
        <title>Genomic sequence analysis of a granulovirus isolated from the Old World bollworm, Helicoverpa armigera.</title>
        <authorList>
            <person name="Harrison R.L."/>
            <person name="Popham H.J."/>
        </authorList>
    </citation>
    <scope>NUCLEOTIDE SEQUENCE [LARGE SCALE GENOMIC DNA]</scope>
</reference>
<dbReference type="Proteomes" id="UP000203266">
    <property type="component" value="Segment"/>
</dbReference>
<proteinExistence type="predicted"/>
<name>A9YMK1_9BBAC</name>
<dbReference type="RefSeq" id="YP_001648991.1">
    <property type="nucleotide sequence ID" value="NC_010240.1"/>
</dbReference>
<dbReference type="InterPro" id="IPR009235">
    <property type="entry name" value="AcMNPV_Orf146"/>
</dbReference>
<organism evidence="1 2">
    <name type="scientific">Helicoverpa armigera granulovirus</name>
    <dbReference type="NCBI Taxonomy" id="489830"/>
    <lineage>
        <taxon>Viruses</taxon>
        <taxon>Viruses incertae sedis</taxon>
        <taxon>Naldaviricetes</taxon>
        <taxon>Lefavirales</taxon>
        <taxon>Baculoviridae</taxon>
        <taxon>Betabaculovirus</taxon>
        <taxon>Betabaculovirus helarmigerae</taxon>
    </lineage>
</organism>
<dbReference type="Pfam" id="PF05959">
    <property type="entry name" value="DUF884"/>
    <property type="match status" value="1"/>
</dbReference>
<dbReference type="EMBL" id="EU255577">
    <property type="protein sequence ID" value="ABY47700.1"/>
    <property type="molecule type" value="Genomic_DNA"/>
</dbReference>
<dbReference type="GeneID" id="10973693"/>
<evidence type="ECO:0000313" key="2">
    <source>
        <dbReference type="Proteomes" id="UP000203266"/>
    </source>
</evidence>
<accession>A9YMK1</accession>
<dbReference type="OrthoDB" id="12276at10239"/>
<protein>
    <submittedName>
        <fullName evidence="1">Uncharacterized protein</fullName>
    </submittedName>
</protein>
<sequence>MIRLGKASSPDTDAVTFQIAHGYDSCLQFKYAALQTDTNNVVGPCKTVSGIDASRPLSFNLNPMISVPIKNSYIISVFRLPHLYTQLVNALPSVTVVKVFSNYDPPELWYVVGVRKNFETLKSLKLKAVMTSQGVRYEKELYVISGNLPREFVAALRSNQVKNVNFLHSLSITLPRVLVNNGPIRVEQSTSTVGRV</sequence>
<dbReference type="KEGG" id="vg:10973693"/>
<evidence type="ECO:0000313" key="1">
    <source>
        <dbReference type="EMBL" id="ABY47700.1"/>
    </source>
</evidence>
<keyword evidence="2" id="KW-1185">Reference proteome</keyword>